<dbReference type="InterPro" id="IPR000515">
    <property type="entry name" value="MetI-like"/>
</dbReference>
<feature type="transmembrane region" description="Helical" evidence="8">
    <location>
        <begin position="91"/>
        <end position="114"/>
    </location>
</feature>
<proteinExistence type="inferred from homology"/>
<evidence type="ECO:0000256" key="1">
    <source>
        <dbReference type="ARBA" id="ARBA00004651"/>
    </source>
</evidence>
<dbReference type="PANTHER" id="PTHR42929">
    <property type="entry name" value="INNER MEMBRANE ABC TRANSPORTER PERMEASE PROTEIN YDCU-RELATED-RELATED"/>
    <property type="match status" value="1"/>
</dbReference>
<keyword evidence="5 8" id="KW-0812">Transmembrane</keyword>
<dbReference type="PANTHER" id="PTHR42929:SF1">
    <property type="entry name" value="INNER MEMBRANE ABC TRANSPORTER PERMEASE PROTEIN YDCU-RELATED"/>
    <property type="match status" value="1"/>
</dbReference>
<evidence type="ECO:0000259" key="9">
    <source>
        <dbReference type="PROSITE" id="PS50928"/>
    </source>
</evidence>
<keyword evidence="11" id="KW-1185">Reference proteome</keyword>
<dbReference type="InterPro" id="IPR035906">
    <property type="entry name" value="MetI-like_sf"/>
</dbReference>
<evidence type="ECO:0000256" key="7">
    <source>
        <dbReference type="ARBA" id="ARBA00023136"/>
    </source>
</evidence>
<comment type="subcellular location">
    <subcellularLocation>
        <location evidence="1 8">Cell membrane</location>
        <topology evidence="1 8">Multi-pass membrane protein</topology>
    </subcellularLocation>
</comment>
<keyword evidence="3 8" id="KW-0813">Transport</keyword>
<dbReference type="SUPFAM" id="SSF161098">
    <property type="entry name" value="MetI-like"/>
    <property type="match status" value="1"/>
</dbReference>
<dbReference type="Gene3D" id="1.10.3720.10">
    <property type="entry name" value="MetI-like"/>
    <property type="match status" value="1"/>
</dbReference>
<keyword evidence="6 8" id="KW-1133">Transmembrane helix</keyword>
<dbReference type="AlphaFoldDB" id="A0ABD5RX30"/>
<evidence type="ECO:0000256" key="2">
    <source>
        <dbReference type="ARBA" id="ARBA00007069"/>
    </source>
</evidence>
<comment type="caution">
    <text evidence="10">The sequence shown here is derived from an EMBL/GenBank/DDBJ whole genome shotgun (WGS) entry which is preliminary data.</text>
</comment>
<evidence type="ECO:0000256" key="5">
    <source>
        <dbReference type="ARBA" id="ARBA00022692"/>
    </source>
</evidence>
<feature type="domain" description="ABC transmembrane type-1" evidence="9">
    <location>
        <begin position="56"/>
        <end position="262"/>
    </location>
</feature>
<comment type="similarity">
    <text evidence="2">Belongs to the binding-protein-dependent transport system permease family. CysTW subfamily.</text>
</comment>
<keyword evidence="4" id="KW-1003">Cell membrane</keyword>
<feature type="transmembrane region" description="Helical" evidence="8">
    <location>
        <begin position="51"/>
        <end position="79"/>
    </location>
</feature>
<feature type="transmembrane region" description="Helical" evidence="8">
    <location>
        <begin position="239"/>
        <end position="266"/>
    </location>
</feature>
<reference evidence="10 11" key="1">
    <citation type="journal article" date="2019" name="Int. J. Syst. Evol. Microbiol.">
        <title>The Global Catalogue of Microorganisms (GCM) 10K type strain sequencing project: providing services to taxonomists for standard genome sequencing and annotation.</title>
        <authorList>
            <consortium name="The Broad Institute Genomics Platform"/>
            <consortium name="The Broad Institute Genome Sequencing Center for Infectious Disease"/>
            <person name="Wu L."/>
            <person name="Ma J."/>
        </authorList>
    </citation>
    <scope>NUCLEOTIDE SEQUENCE [LARGE SCALE GENOMIC DNA]</scope>
    <source>
        <strain evidence="10 11">NBRC 111368</strain>
    </source>
</reference>
<keyword evidence="7 8" id="KW-0472">Membrane</keyword>
<organism evidence="10 11">
    <name type="scientific">Halobium palmae</name>
    <dbReference type="NCBI Taxonomy" id="1776492"/>
    <lineage>
        <taxon>Archaea</taxon>
        <taxon>Methanobacteriati</taxon>
        <taxon>Methanobacteriota</taxon>
        <taxon>Stenosarchaea group</taxon>
        <taxon>Halobacteria</taxon>
        <taxon>Halobacteriales</taxon>
        <taxon>Haloferacaceae</taxon>
        <taxon>Halobium</taxon>
    </lineage>
</organism>
<protein>
    <submittedName>
        <fullName evidence="10">ABC transporter permease</fullName>
    </submittedName>
</protein>
<dbReference type="EMBL" id="JBHSWU010000025">
    <property type="protein sequence ID" value="MFC6723567.1"/>
    <property type="molecule type" value="Genomic_DNA"/>
</dbReference>
<name>A0ABD5RX30_9EURY</name>
<dbReference type="PROSITE" id="PS50928">
    <property type="entry name" value="ABC_TM1"/>
    <property type="match status" value="1"/>
</dbReference>
<evidence type="ECO:0000256" key="3">
    <source>
        <dbReference type="ARBA" id="ARBA00022448"/>
    </source>
</evidence>
<sequence>MVPLVLFEIVFFVVPLLYLTRISLYSPGGEGAYVAGTWSIQSYVEVVTSELILGLIAFTVKFTLVVTAVTLVLATLLSYAIWRADGVLKTVLLFAVILPLLTTLVVKLYSWLVLLSPIGPFNSLLMGAGVIERPMILVNNFFGTVVGQVYTALPYATLAVYSVMSTLEWETVEAARDLGASRPRAFFEVVLPQTLPGLSVATVVTFAWGVGAYAAPALLGSASERTFAIEVERLILRQFNWPVAAALSIVLLVFVLITILIMFSLINRWGGEEMHV</sequence>
<evidence type="ECO:0000313" key="10">
    <source>
        <dbReference type="EMBL" id="MFC6723567.1"/>
    </source>
</evidence>
<evidence type="ECO:0000256" key="4">
    <source>
        <dbReference type="ARBA" id="ARBA00022475"/>
    </source>
</evidence>
<evidence type="ECO:0000256" key="8">
    <source>
        <dbReference type="RuleBase" id="RU363032"/>
    </source>
</evidence>
<dbReference type="GO" id="GO:0005886">
    <property type="term" value="C:plasma membrane"/>
    <property type="evidence" value="ECO:0007669"/>
    <property type="project" value="UniProtKB-SubCell"/>
</dbReference>
<dbReference type="CDD" id="cd06261">
    <property type="entry name" value="TM_PBP2"/>
    <property type="match status" value="1"/>
</dbReference>
<dbReference type="Proteomes" id="UP001596328">
    <property type="component" value="Unassembled WGS sequence"/>
</dbReference>
<feature type="transmembrane region" description="Helical" evidence="8">
    <location>
        <begin position="198"/>
        <end position="219"/>
    </location>
</feature>
<evidence type="ECO:0000313" key="11">
    <source>
        <dbReference type="Proteomes" id="UP001596328"/>
    </source>
</evidence>
<dbReference type="Pfam" id="PF00528">
    <property type="entry name" value="BPD_transp_1"/>
    <property type="match status" value="1"/>
</dbReference>
<gene>
    <name evidence="10" type="ORF">ACFQE1_04010</name>
</gene>
<evidence type="ECO:0000256" key="6">
    <source>
        <dbReference type="ARBA" id="ARBA00022989"/>
    </source>
</evidence>
<accession>A0ABD5RX30</accession>
<feature type="transmembrane region" description="Helical" evidence="8">
    <location>
        <begin position="5"/>
        <end position="24"/>
    </location>
</feature>